<evidence type="ECO:0000313" key="2">
    <source>
        <dbReference type="Proteomes" id="UP000823847"/>
    </source>
</evidence>
<dbReference type="Proteomes" id="UP000823847">
    <property type="component" value="Unassembled WGS sequence"/>
</dbReference>
<sequence length="48" mass="4981">MDGNKPSVDRILEEAANIVGGEKNAAGDVEPAEGYKGKQIGKLKVLVA</sequence>
<dbReference type="AlphaFoldDB" id="A0A9D1XPZ0"/>
<reference evidence="1" key="2">
    <citation type="submission" date="2021-04" db="EMBL/GenBank/DDBJ databases">
        <authorList>
            <person name="Gilroy R."/>
        </authorList>
    </citation>
    <scope>NUCLEOTIDE SEQUENCE</scope>
    <source>
        <strain evidence="1">ChiHecec2B26-12326</strain>
    </source>
</reference>
<dbReference type="EMBL" id="DXEN01000006">
    <property type="protein sequence ID" value="HIX85131.1"/>
    <property type="molecule type" value="Genomic_DNA"/>
</dbReference>
<reference evidence="1" key="1">
    <citation type="journal article" date="2021" name="PeerJ">
        <title>Extensive microbial diversity within the chicken gut microbiome revealed by metagenomics and culture.</title>
        <authorList>
            <person name="Gilroy R."/>
            <person name="Ravi A."/>
            <person name="Getino M."/>
            <person name="Pursley I."/>
            <person name="Horton D.L."/>
            <person name="Alikhan N.F."/>
            <person name="Baker D."/>
            <person name="Gharbi K."/>
            <person name="Hall N."/>
            <person name="Watson M."/>
            <person name="Adriaenssens E.M."/>
            <person name="Foster-Nyarko E."/>
            <person name="Jarju S."/>
            <person name="Secka A."/>
            <person name="Antonio M."/>
            <person name="Oren A."/>
            <person name="Chaudhuri R.R."/>
            <person name="La Ragione R."/>
            <person name="Hildebrand F."/>
            <person name="Pallen M.J."/>
        </authorList>
    </citation>
    <scope>NUCLEOTIDE SEQUENCE</scope>
    <source>
        <strain evidence="1">ChiHecec2B26-12326</strain>
    </source>
</reference>
<accession>A0A9D1XPZ0</accession>
<protein>
    <submittedName>
        <fullName evidence="1">Uncharacterized protein</fullName>
    </submittedName>
</protein>
<organism evidence="1 2">
    <name type="scientific">Candidatus Parabacteroides intestinigallinarum</name>
    <dbReference type="NCBI Taxonomy" id="2838722"/>
    <lineage>
        <taxon>Bacteria</taxon>
        <taxon>Pseudomonadati</taxon>
        <taxon>Bacteroidota</taxon>
        <taxon>Bacteroidia</taxon>
        <taxon>Bacteroidales</taxon>
        <taxon>Tannerellaceae</taxon>
        <taxon>Parabacteroides</taxon>
    </lineage>
</organism>
<gene>
    <name evidence="1" type="ORF">H9848_00755</name>
</gene>
<evidence type="ECO:0000313" key="1">
    <source>
        <dbReference type="EMBL" id="HIX85131.1"/>
    </source>
</evidence>
<comment type="caution">
    <text evidence="1">The sequence shown here is derived from an EMBL/GenBank/DDBJ whole genome shotgun (WGS) entry which is preliminary data.</text>
</comment>
<name>A0A9D1XPZ0_9BACT</name>
<proteinExistence type="predicted"/>